<dbReference type="PANTHER" id="PTHR43883:SF1">
    <property type="entry name" value="GLUCONOKINASE"/>
    <property type="match status" value="1"/>
</dbReference>
<keyword evidence="2" id="KW-1185">Reference proteome</keyword>
<dbReference type="InterPro" id="IPR011009">
    <property type="entry name" value="Kinase-like_dom_sf"/>
</dbReference>
<evidence type="ECO:0000313" key="2">
    <source>
        <dbReference type="Proteomes" id="UP001265083"/>
    </source>
</evidence>
<reference evidence="1 2" key="1">
    <citation type="submission" date="2023-08" db="EMBL/GenBank/DDBJ databases">
        <title>Bioegradation of LLDPE and BLDPE plastic by marine bacteria from coast plastic debris.</title>
        <authorList>
            <person name="Rong Z."/>
        </authorList>
    </citation>
    <scope>NUCLEOTIDE SEQUENCE [LARGE SCALE GENOMIC DNA]</scope>
    <source>
        <strain evidence="1 2">Z-2</strain>
    </source>
</reference>
<dbReference type="Pfam" id="PF13671">
    <property type="entry name" value="AAA_33"/>
    <property type="match status" value="1"/>
</dbReference>
<evidence type="ECO:0000313" key="1">
    <source>
        <dbReference type="EMBL" id="MDS1115685.1"/>
    </source>
</evidence>
<dbReference type="Gene3D" id="3.40.50.300">
    <property type="entry name" value="P-loop containing nucleotide triphosphate hydrolases"/>
    <property type="match status" value="1"/>
</dbReference>
<accession>A0ABU2GW98</accession>
<proteinExistence type="predicted"/>
<dbReference type="EMBL" id="JAVLUS010000016">
    <property type="protein sequence ID" value="MDS1115685.1"/>
    <property type="molecule type" value="Genomic_DNA"/>
</dbReference>
<organism evidence="1 2">
    <name type="scientific">Gordonia westfalica</name>
    <dbReference type="NCBI Taxonomy" id="158898"/>
    <lineage>
        <taxon>Bacteria</taxon>
        <taxon>Bacillati</taxon>
        <taxon>Actinomycetota</taxon>
        <taxon>Actinomycetes</taxon>
        <taxon>Mycobacteriales</taxon>
        <taxon>Gordoniaceae</taxon>
        <taxon>Gordonia</taxon>
    </lineage>
</organism>
<name>A0ABU2GW98_9ACTN</name>
<dbReference type="SUPFAM" id="SSF52540">
    <property type="entry name" value="P-loop containing nucleoside triphosphate hydrolases"/>
    <property type="match status" value="1"/>
</dbReference>
<protein>
    <submittedName>
        <fullName evidence="1">AAA family ATPase</fullName>
    </submittedName>
</protein>
<dbReference type="PANTHER" id="PTHR43883">
    <property type="entry name" value="SLR0207 PROTEIN"/>
    <property type="match status" value="1"/>
</dbReference>
<dbReference type="InterPro" id="IPR052732">
    <property type="entry name" value="Cell-binding_unc_protein"/>
</dbReference>
<comment type="caution">
    <text evidence="1">The sequence shown here is derived from an EMBL/GenBank/DDBJ whole genome shotgun (WGS) entry which is preliminary data.</text>
</comment>
<gene>
    <name evidence="1" type="ORF">RD149_18195</name>
</gene>
<sequence length="501" mass="54432">MQSNRVAGRQPLRFCGDQSIEVRETHTGIVLLCGDRALKAKKPVVTDFLDFGTADKREEACLREVRLNRRLAAEAYLGVGHVSTPGEAPEPLVVMVRLPEQYKLTHLLAAYGEDGDHDVAAEITRLAVRIARFHRDATRSLEISRRCTSTAVWERWGANLDEIRDLGAPDPDSDLLDEIGFLAQQFLAGRTKLFDDRIAAGRVVDGHGDLLAEDTFCMPDGPLVLDCLDFDHALRSVDGVDDIAFLAMDIEYHGRRRLADLLVSTYLAEAGDSVPRSLIDHYVAYRAIVRAKVDLIRAAQGEAAALGRALSHLLLARDHLGSAQVRLGLIGGLPGTGKTTVSRALADEVGAHVYSSDDIRHEFHRSGAITGGAGEFGTGLYSDANTRIVYATLLSRATHHLARGESVILDASWTDPGFRLLAHAVADSCHSAPIEMRCVVDPQVAARRVVQRPDAHHSDATPAIAAAMAAGSEDQWPDAVTIDTGGSVQGAVDCAMRRWWR</sequence>
<dbReference type="InterPro" id="IPR027417">
    <property type="entry name" value="P-loop_NTPase"/>
</dbReference>
<dbReference type="RefSeq" id="WP_310951594.1">
    <property type="nucleotide sequence ID" value="NZ_JAVLUS010000016.1"/>
</dbReference>
<dbReference type="Proteomes" id="UP001265083">
    <property type="component" value="Unassembled WGS sequence"/>
</dbReference>
<dbReference type="SUPFAM" id="SSF56112">
    <property type="entry name" value="Protein kinase-like (PK-like)"/>
    <property type="match status" value="1"/>
</dbReference>